<dbReference type="GeneID" id="100650521"/>
<organism evidence="8 9">
    <name type="scientific">Bombus terrestris</name>
    <name type="common">Buff-tailed bumblebee</name>
    <name type="synonym">Apis terrestris</name>
    <dbReference type="NCBI Taxonomy" id="30195"/>
    <lineage>
        <taxon>Eukaryota</taxon>
        <taxon>Metazoa</taxon>
        <taxon>Ecdysozoa</taxon>
        <taxon>Arthropoda</taxon>
        <taxon>Hexapoda</taxon>
        <taxon>Insecta</taxon>
        <taxon>Pterygota</taxon>
        <taxon>Neoptera</taxon>
        <taxon>Endopterygota</taxon>
        <taxon>Hymenoptera</taxon>
        <taxon>Apocrita</taxon>
        <taxon>Aculeata</taxon>
        <taxon>Apoidea</taxon>
        <taxon>Anthophila</taxon>
        <taxon>Apidae</taxon>
        <taxon>Bombus</taxon>
        <taxon>Bombus</taxon>
    </lineage>
</organism>
<dbReference type="OrthoDB" id="1740265at2759"/>
<dbReference type="GO" id="GO:0005975">
    <property type="term" value="P:carbohydrate metabolic process"/>
    <property type="evidence" value="ECO:0007669"/>
    <property type="project" value="InterPro"/>
</dbReference>
<dbReference type="InterPro" id="IPR045857">
    <property type="entry name" value="O16G_dom_2"/>
</dbReference>
<keyword evidence="6" id="KW-0812">Transmembrane</keyword>
<evidence type="ECO:0000256" key="4">
    <source>
        <dbReference type="ARBA" id="ARBA00023180"/>
    </source>
</evidence>
<protein>
    <recommendedName>
        <fullName evidence="3">alpha-glucosidase</fullName>
        <ecNumber evidence="3">3.2.1.20</ecNumber>
    </recommendedName>
</protein>
<evidence type="ECO:0000259" key="7">
    <source>
        <dbReference type="SMART" id="SM00642"/>
    </source>
</evidence>
<reference evidence="9" key="1">
    <citation type="submission" date="2025-08" db="UniProtKB">
        <authorList>
            <consortium name="RefSeq"/>
        </authorList>
    </citation>
    <scope>IDENTIFICATION</scope>
</reference>
<evidence type="ECO:0000256" key="5">
    <source>
        <dbReference type="ARBA" id="ARBA00023295"/>
    </source>
</evidence>
<dbReference type="Pfam" id="PF00128">
    <property type="entry name" value="Alpha-amylase"/>
    <property type="match status" value="1"/>
</dbReference>
<keyword evidence="5" id="KW-0378">Hydrolase</keyword>
<dbReference type="EC" id="3.2.1.20" evidence="3"/>
<dbReference type="InterPro" id="IPR017853">
    <property type="entry name" value="GH"/>
</dbReference>
<name>A0A9C6SJL5_BOMTE</name>
<dbReference type="Proteomes" id="UP000835206">
    <property type="component" value="Chromosome 5"/>
</dbReference>
<evidence type="ECO:0000256" key="3">
    <source>
        <dbReference type="ARBA" id="ARBA00012741"/>
    </source>
</evidence>
<dbReference type="GO" id="GO:0004558">
    <property type="term" value="F:alpha-1,4-glucosidase activity"/>
    <property type="evidence" value="ECO:0007669"/>
    <property type="project" value="UniProtKB-EC"/>
</dbReference>
<dbReference type="Gene3D" id="2.60.40.1180">
    <property type="entry name" value="Golgi alpha-mannosidase II"/>
    <property type="match status" value="1"/>
</dbReference>
<comment type="catalytic activity">
    <reaction evidence="1">
        <text>Hydrolysis of terminal, non-reducing (1-&gt;4)-linked alpha-D-glucose residues with release of alpha-D-glucose.</text>
        <dbReference type="EC" id="3.2.1.20"/>
    </reaction>
</comment>
<dbReference type="InterPro" id="IPR013780">
    <property type="entry name" value="Glyco_hydro_b"/>
</dbReference>
<keyword evidence="6" id="KW-0472">Membrane</keyword>
<evidence type="ECO:0000256" key="1">
    <source>
        <dbReference type="ARBA" id="ARBA00001657"/>
    </source>
</evidence>
<dbReference type="SUPFAM" id="SSF51445">
    <property type="entry name" value="(Trans)glycosidases"/>
    <property type="match status" value="1"/>
</dbReference>
<dbReference type="FunFam" id="3.90.400.10:FF:000001">
    <property type="entry name" value="Maltase A3, isoform A"/>
    <property type="match status" value="1"/>
</dbReference>
<dbReference type="PANTHER" id="PTHR10357:SF179">
    <property type="entry name" value="NEUTRAL AND BASIC AMINO ACID TRANSPORT PROTEIN RBAT"/>
    <property type="match status" value="1"/>
</dbReference>
<dbReference type="InterPro" id="IPR006047">
    <property type="entry name" value="GH13_cat_dom"/>
</dbReference>
<dbReference type="Gene3D" id="3.90.400.10">
    <property type="entry name" value="Oligo-1,6-glucosidase, Domain 2"/>
    <property type="match status" value="1"/>
</dbReference>
<dbReference type="AlphaFoldDB" id="A0A9C6SJL5"/>
<sequence length="711" mass="80858">MTVLGCRNSSHSKVTIIRSARANIRTLDVLPVLWKYWTNIYGARNKRDKDTGIIVIAADKAITWFLPKIYIAGRNRGSRVEFCTSIDEMHQFRGILLLVFGLLAVGSTSSQLLDKQWWETALVYQIWPRGFQDSDGDGEGDLQGITNRLDYLQELGIDTIWLNPIYSSPLKDSGYDISDYTEINPLFGNLQVFDEFIQQAHKRDLKVILDIVPNHSSDQHKWFLQSSQNNKQYSDYYIWANGSKDQNGNKIPPNNWISTYNDKEGSAWTWHDTRQQWYYHKFHKSQPDLNLRNKNVIQELLDVFNFWLKRKVDGFRIGAVSYLYEDKDLKDEPVVGNGTYTSGLPESIDLVYKFRSYIDNWVKENNAPSKLLIAESYDSDEMLISLYGNATHNGIPPFNFRFITSVQNTSTAEHIKNVLEDWFKKLPNKADTNWVLSNHDTSRAASRIGLNRVDGLHMLSLLLPGQAYTYYGEEIGMLDRKMSWNETIDPMGCSRSKEIFGNYSRDPARTPMQWDSSTSAGFSLNKITYLPVHPDYTERNVKAQLKSSQSNLKTYKSLATLRKDKVFTHGDYEFATLNNDRVFVFKRSLANNPTYIVVINLGLRQETVNLTSVYPNLKDPVEIIIASSNAVNITSNISAQNVILTANAAFVLKAEDICNCESSTEPGGSDTTPSTPECTTEKNSALISSSVTWLIGSISITVVLLNILTFH</sequence>
<dbReference type="SMART" id="SM00642">
    <property type="entry name" value="Aamy"/>
    <property type="match status" value="1"/>
</dbReference>
<dbReference type="Gene3D" id="3.20.20.80">
    <property type="entry name" value="Glycosidases"/>
    <property type="match status" value="1"/>
</dbReference>
<evidence type="ECO:0000313" key="8">
    <source>
        <dbReference type="Proteomes" id="UP000835206"/>
    </source>
</evidence>
<feature type="transmembrane region" description="Helical" evidence="6">
    <location>
        <begin position="691"/>
        <end position="710"/>
    </location>
</feature>
<evidence type="ECO:0000256" key="6">
    <source>
        <dbReference type="SAM" id="Phobius"/>
    </source>
</evidence>
<keyword evidence="4" id="KW-0325">Glycoprotein</keyword>
<proteinExistence type="inferred from homology"/>
<feature type="domain" description="Glycosyl hydrolase family 13 catalytic" evidence="7">
    <location>
        <begin position="125"/>
        <end position="509"/>
    </location>
</feature>
<accession>A0A9C6SJL5</accession>
<gene>
    <name evidence="9" type="primary">LOC100650521</name>
</gene>
<keyword evidence="6" id="KW-1133">Transmembrane helix</keyword>
<keyword evidence="5" id="KW-0326">Glycosidase</keyword>
<evidence type="ECO:0000313" key="9">
    <source>
        <dbReference type="RefSeq" id="XP_048261836.1"/>
    </source>
</evidence>
<dbReference type="PANTHER" id="PTHR10357">
    <property type="entry name" value="ALPHA-AMYLASE FAMILY MEMBER"/>
    <property type="match status" value="1"/>
</dbReference>
<comment type="similarity">
    <text evidence="2">Belongs to the glycosyl hydrolase 13 family.</text>
</comment>
<dbReference type="RefSeq" id="XP_048261836.1">
    <property type="nucleotide sequence ID" value="XM_048405879.1"/>
</dbReference>
<keyword evidence="8" id="KW-1185">Reference proteome</keyword>
<evidence type="ECO:0000256" key="2">
    <source>
        <dbReference type="ARBA" id="ARBA00008061"/>
    </source>
</evidence>
<dbReference type="CDD" id="cd11328">
    <property type="entry name" value="AmyAc_maltase"/>
    <property type="match status" value="1"/>
</dbReference>